<feature type="region of interest" description="Disordered" evidence="1">
    <location>
        <begin position="1"/>
        <end position="21"/>
    </location>
</feature>
<dbReference type="PANTHER" id="PTHR39430:SF1">
    <property type="entry name" value="PROTEASE"/>
    <property type="match status" value="1"/>
</dbReference>
<protein>
    <submittedName>
        <fullName evidence="4">CPBP family intramembrane metalloprotease</fullName>
    </submittedName>
</protein>
<evidence type="ECO:0000256" key="1">
    <source>
        <dbReference type="SAM" id="MobiDB-lite"/>
    </source>
</evidence>
<keyword evidence="4" id="KW-0378">Hydrolase</keyword>
<dbReference type="EMBL" id="VOHM01000002">
    <property type="protein sequence ID" value="TWT28930.1"/>
    <property type="molecule type" value="Genomic_DNA"/>
</dbReference>
<reference evidence="4 5" key="1">
    <citation type="submission" date="2019-08" db="EMBL/GenBank/DDBJ databases">
        <authorList>
            <person name="Lei W."/>
        </authorList>
    </citation>
    <scope>NUCLEOTIDE SEQUENCE [LARGE SCALE GENOMIC DNA]</scope>
    <source>
        <strain evidence="4 5">CCUG 58627</strain>
    </source>
</reference>
<dbReference type="GO" id="GO:0006508">
    <property type="term" value="P:proteolysis"/>
    <property type="evidence" value="ECO:0007669"/>
    <property type="project" value="UniProtKB-KW"/>
</dbReference>
<sequence length="308" mass="33777">MKAPTLPTLRNTDGRPMDSVERTPETLAGMRTWRWQITHPAVIWLPALILIYLCMALATGALGLATYFVSEDVPVMLLMVAGVRIATIVGYGLIVWLERRRPFELRRPICMSALGLVIGAVLMCLIIGLVYVFGGIRFTGVREELPWAMLFMVSIAPAVADEILNRGVMFRYLEQIFGTWAALVVSAIMFGVAHLANPRVGVWEFLAITIEAGFLFGLLYILFRSLWLVIGVHVAWSFVRGPVFGSGTSNVMGHESWMVSEPVGHALLSGGAVGVEASAIATLLSIAVVLWLVREVRKRGAVAPPFWA</sequence>
<keyword evidence="5" id="KW-1185">Reference proteome</keyword>
<feature type="transmembrane region" description="Helical" evidence="2">
    <location>
        <begin position="202"/>
        <end position="221"/>
    </location>
</feature>
<feature type="transmembrane region" description="Helical" evidence="2">
    <location>
        <begin position="226"/>
        <end position="245"/>
    </location>
</feature>
<keyword evidence="2" id="KW-1133">Transmembrane helix</keyword>
<name>A0A5C5UTV4_9CORY</name>
<dbReference type="AlphaFoldDB" id="A0A5C5UTV4"/>
<accession>A0A5C5UTV4</accession>
<dbReference type="InterPro" id="IPR003675">
    <property type="entry name" value="Rce1/LyrA-like_dom"/>
</dbReference>
<organism evidence="4 5">
    <name type="scientific">Corynebacterium canis</name>
    <dbReference type="NCBI Taxonomy" id="679663"/>
    <lineage>
        <taxon>Bacteria</taxon>
        <taxon>Bacillati</taxon>
        <taxon>Actinomycetota</taxon>
        <taxon>Actinomycetes</taxon>
        <taxon>Mycobacteriales</taxon>
        <taxon>Corynebacteriaceae</taxon>
        <taxon>Corynebacterium</taxon>
    </lineage>
</organism>
<feature type="transmembrane region" description="Helical" evidence="2">
    <location>
        <begin position="176"/>
        <end position="196"/>
    </location>
</feature>
<dbReference type="Proteomes" id="UP000320791">
    <property type="component" value="Unassembled WGS sequence"/>
</dbReference>
<gene>
    <name evidence="4" type="ORF">FRX94_01715</name>
</gene>
<keyword evidence="4" id="KW-0645">Protease</keyword>
<keyword evidence="4" id="KW-0482">Metalloprotease</keyword>
<dbReference type="OrthoDB" id="4413423at2"/>
<feature type="transmembrane region" description="Helical" evidence="2">
    <location>
        <begin position="265"/>
        <end position="293"/>
    </location>
</feature>
<dbReference type="GO" id="GO:0008237">
    <property type="term" value="F:metallopeptidase activity"/>
    <property type="evidence" value="ECO:0007669"/>
    <property type="project" value="UniProtKB-KW"/>
</dbReference>
<dbReference type="PANTHER" id="PTHR39430">
    <property type="entry name" value="MEMBRANE-ASSOCIATED PROTEASE-RELATED"/>
    <property type="match status" value="1"/>
</dbReference>
<keyword evidence="2" id="KW-0472">Membrane</keyword>
<feature type="transmembrane region" description="Helical" evidence="2">
    <location>
        <begin position="41"/>
        <end position="69"/>
    </location>
</feature>
<feature type="transmembrane region" description="Helical" evidence="2">
    <location>
        <begin position="109"/>
        <end position="133"/>
    </location>
</feature>
<feature type="compositionally biased region" description="Basic and acidic residues" evidence="1">
    <location>
        <begin position="12"/>
        <end position="21"/>
    </location>
</feature>
<evidence type="ECO:0000313" key="4">
    <source>
        <dbReference type="EMBL" id="TWT28930.1"/>
    </source>
</evidence>
<keyword evidence="2" id="KW-0812">Transmembrane</keyword>
<feature type="domain" description="CAAX prenyl protease 2/Lysostaphin resistance protein A-like" evidence="3">
    <location>
        <begin position="145"/>
        <end position="238"/>
    </location>
</feature>
<dbReference type="GO" id="GO:0080120">
    <property type="term" value="P:CAAX-box protein maturation"/>
    <property type="evidence" value="ECO:0007669"/>
    <property type="project" value="UniProtKB-ARBA"/>
</dbReference>
<feature type="transmembrane region" description="Helical" evidence="2">
    <location>
        <begin position="145"/>
        <end position="164"/>
    </location>
</feature>
<evidence type="ECO:0000313" key="5">
    <source>
        <dbReference type="Proteomes" id="UP000320791"/>
    </source>
</evidence>
<dbReference type="GO" id="GO:0004175">
    <property type="term" value="F:endopeptidase activity"/>
    <property type="evidence" value="ECO:0007669"/>
    <property type="project" value="UniProtKB-ARBA"/>
</dbReference>
<evidence type="ECO:0000256" key="2">
    <source>
        <dbReference type="SAM" id="Phobius"/>
    </source>
</evidence>
<dbReference type="Pfam" id="PF02517">
    <property type="entry name" value="Rce1-like"/>
    <property type="match status" value="1"/>
</dbReference>
<evidence type="ECO:0000259" key="3">
    <source>
        <dbReference type="Pfam" id="PF02517"/>
    </source>
</evidence>
<proteinExistence type="predicted"/>
<feature type="transmembrane region" description="Helical" evidence="2">
    <location>
        <begin position="75"/>
        <end position="97"/>
    </location>
</feature>
<comment type="caution">
    <text evidence="4">The sequence shown here is derived from an EMBL/GenBank/DDBJ whole genome shotgun (WGS) entry which is preliminary data.</text>
</comment>
<dbReference type="RefSeq" id="WP_146323385.1">
    <property type="nucleotide sequence ID" value="NZ_BAABLR010000075.1"/>
</dbReference>